<reference evidence="1 2" key="2">
    <citation type="journal article" date="2021" name="Genomics">
        <title>High-quality reference genome for Clonorchis sinensis.</title>
        <authorList>
            <person name="Young N.D."/>
            <person name="Stroehlein A.J."/>
            <person name="Kinkar L."/>
            <person name="Wang T."/>
            <person name="Sohn W.M."/>
            <person name="Chang B.C.H."/>
            <person name="Kaur P."/>
            <person name="Weisz D."/>
            <person name="Dudchenko O."/>
            <person name="Aiden E.L."/>
            <person name="Korhonen P.K."/>
            <person name="Gasser R.B."/>
        </authorList>
    </citation>
    <scope>NUCLEOTIDE SEQUENCE [LARGE SCALE GENOMIC DNA]</scope>
    <source>
        <strain evidence="1">Cs-k2</strain>
    </source>
</reference>
<dbReference type="AlphaFoldDB" id="A0A3R7C561"/>
<keyword evidence="2" id="KW-1185">Reference proteome</keyword>
<comment type="caution">
    <text evidence="1">The sequence shown here is derived from an EMBL/GenBank/DDBJ whole genome shotgun (WGS) entry which is preliminary data.</text>
</comment>
<reference evidence="1 2" key="1">
    <citation type="journal article" date="2018" name="Biotechnol. Adv.">
        <title>Improved genomic resources and new bioinformatic workflow for the carcinogenic parasite Clonorchis sinensis: Biotechnological implications.</title>
        <authorList>
            <person name="Wang D."/>
            <person name="Korhonen P.K."/>
            <person name="Gasser R.B."/>
            <person name="Young N.D."/>
        </authorList>
    </citation>
    <scope>NUCLEOTIDE SEQUENCE [LARGE SCALE GENOMIC DNA]</scope>
    <source>
        <strain evidence="1">Cs-k2</strain>
    </source>
</reference>
<organism evidence="1 2">
    <name type="scientific">Clonorchis sinensis</name>
    <name type="common">Chinese liver fluke</name>
    <dbReference type="NCBI Taxonomy" id="79923"/>
    <lineage>
        <taxon>Eukaryota</taxon>
        <taxon>Metazoa</taxon>
        <taxon>Spiralia</taxon>
        <taxon>Lophotrochozoa</taxon>
        <taxon>Platyhelminthes</taxon>
        <taxon>Trematoda</taxon>
        <taxon>Digenea</taxon>
        <taxon>Opisthorchiida</taxon>
        <taxon>Opisthorchiata</taxon>
        <taxon>Opisthorchiidae</taxon>
        <taxon>Clonorchis</taxon>
    </lineage>
</organism>
<protein>
    <submittedName>
        <fullName evidence="1">Uncharacterized protein</fullName>
    </submittedName>
</protein>
<evidence type="ECO:0000313" key="1">
    <source>
        <dbReference type="EMBL" id="KAG5452438.1"/>
    </source>
</evidence>
<proteinExistence type="predicted"/>
<name>A0A3R7C561_CLOSI</name>
<gene>
    <name evidence="1" type="ORF">CSKR_112866</name>
</gene>
<dbReference type="Proteomes" id="UP000286415">
    <property type="component" value="Unassembled WGS sequence"/>
</dbReference>
<dbReference type="InParanoid" id="A0A3R7C561"/>
<sequence length="217" mass="24800">KIENFLFHAILKVNGARWPKWLEREFTDRKIRGSNTTSFSLGFHCAGLSNLAVSQSPSFFLVARQLGAERMLQLNDRHQGEWYWFISANTRACQWLTVWNLTSYAVHNKSFSLRFILKNSLIIYVKLKIKGTWGSTFSKRVQKDVTTGSSVQFPNFRVSYHSLSSSSNSVDIKDQLYMQSLFQTSCLSLASLGFELRTSDVRGGRVTTATPTYARLF</sequence>
<dbReference type="EMBL" id="NIRI02000042">
    <property type="protein sequence ID" value="KAG5452438.1"/>
    <property type="molecule type" value="Genomic_DNA"/>
</dbReference>
<feature type="non-terminal residue" evidence="1">
    <location>
        <position position="1"/>
    </location>
</feature>
<accession>A0A3R7C561</accession>
<evidence type="ECO:0000313" key="2">
    <source>
        <dbReference type="Proteomes" id="UP000286415"/>
    </source>
</evidence>